<evidence type="ECO:0000256" key="1">
    <source>
        <dbReference type="ARBA" id="ARBA00004141"/>
    </source>
</evidence>
<reference evidence="8 9" key="1">
    <citation type="journal article" date="2019" name="Environ. Microbiol.">
        <title>Species interactions and distinct microbial communities in high Arctic permafrost affected cryosols are associated with the CH4 and CO2 gas fluxes.</title>
        <authorList>
            <person name="Altshuler I."/>
            <person name="Hamel J."/>
            <person name="Turney S."/>
            <person name="Magnuson E."/>
            <person name="Levesque R."/>
            <person name="Greer C."/>
            <person name="Whyte L.G."/>
        </authorList>
    </citation>
    <scope>NUCLEOTIDE SEQUENCE [LARGE SCALE GENOMIC DNA]</scope>
    <source>
        <strain evidence="8 9">S5.1</strain>
    </source>
</reference>
<gene>
    <name evidence="8" type="ORF">EAH84_14150</name>
</gene>
<keyword evidence="4 7" id="KW-0812">Transmembrane</keyword>
<feature type="transmembrane region" description="Helical" evidence="7">
    <location>
        <begin position="30"/>
        <end position="49"/>
    </location>
</feature>
<feature type="transmembrane region" description="Helical" evidence="7">
    <location>
        <begin position="107"/>
        <end position="129"/>
    </location>
</feature>
<feature type="transmembrane region" description="Helical" evidence="7">
    <location>
        <begin position="179"/>
        <end position="202"/>
    </location>
</feature>
<evidence type="ECO:0000256" key="7">
    <source>
        <dbReference type="SAM" id="Phobius"/>
    </source>
</evidence>
<comment type="caution">
    <text evidence="8">The sequence shown here is derived from an EMBL/GenBank/DDBJ whole genome shotgun (WGS) entry which is preliminary data.</text>
</comment>
<evidence type="ECO:0000256" key="5">
    <source>
        <dbReference type="ARBA" id="ARBA00022989"/>
    </source>
</evidence>
<organism evidence="8 9">
    <name type="scientific">Sphingomonas oligophenolica</name>
    <dbReference type="NCBI Taxonomy" id="301154"/>
    <lineage>
        <taxon>Bacteria</taxon>
        <taxon>Pseudomonadati</taxon>
        <taxon>Pseudomonadota</taxon>
        <taxon>Alphaproteobacteria</taxon>
        <taxon>Sphingomonadales</taxon>
        <taxon>Sphingomonadaceae</taxon>
        <taxon>Sphingomonas</taxon>
    </lineage>
</organism>
<dbReference type="PANTHER" id="PTHR42810">
    <property type="entry name" value="PURINE PERMEASE C1399.01C-RELATED"/>
    <property type="match status" value="1"/>
</dbReference>
<dbReference type="GO" id="GO:0042907">
    <property type="term" value="F:xanthine transmembrane transporter activity"/>
    <property type="evidence" value="ECO:0007669"/>
    <property type="project" value="TreeGrafter"/>
</dbReference>
<evidence type="ECO:0000256" key="2">
    <source>
        <dbReference type="ARBA" id="ARBA00008821"/>
    </source>
</evidence>
<comment type="similarity">
    <text evidence="2">Belongs to the nucleobase:cation symporter-2 (NCS2) (TC 2.A.40) family.</text>
</comment>
<dbReference type="Pfam" id="PF00860">
    <property type="entry name" value="Xan_ur_permease"/>
    <property type="match status" value="1"/>
</dbReference>
<dbReference type="EMBL" id="RCZK01000016">
    <property type="protein sequence ID" value="TPG08450.1"/>
    <property type="molecule type" value="Genomic_DNA"/>
</dbReference>
<keyword evidence="9" id="KW-1185">Reference proteome</keyword>
<keyword evidence="6 7" id="KW-0472">Membrane</keyword>
<feature type="transmembrane region" description="Helical" evidence="7">
    <location>
        <begin position="262"/>
        <end position="283"/>
    </location>
</feature>
<evidence type="ECO:0008006" key="10">
    <source>
        <dbReference type="Google" id="ProtNLM"/>
    </source>
</evidence>
<dbReference type="InterPro" id="IPR006043">
    <property type="entry name" value="NCS2"/>
</dbReference>
<feature type="transmembrane region" description="Helical" evidence="7">
    <location>
        <begin position="319"/>
        <end position="345"/>
    </location>
</feature>
<evidence type="ECO:0000256" key="3">
    <source>
        <dbReference type="ARBA" id="ARBA00022448"/>
    </source>
</evidence>
<comment type="subcellular location">
    <subcellularLocation>
        <location evidence="1">Membrane</location>
        <topology evidence="1">Multi-pass membrane protein</topology>
    </subcellularLocation>
</comment>
<evidence type="ECO:0000256" key="6">
    <source>
        <dbReference type="ARBA" id="ARBA00023136"/>
    </source>
</evidence>
<protein>
    <recommendedName>
        <fullName evidence="10">Purine permease</fullName>
    </recommendedName>
</protein>
<keyword evidence="3" id="KW-0813">Transport</keyword>
<evidence type="ECO:0000313" key="9">
    <source>
        <dbReference type="Proteomes" id="UP000318413"/>
    </source>
</evidence>
<dbReference type="NCBIfam" id="NF037981">
    <property type="entry name" value="NCS2_1"/>
    <property type="match status" value="1"/>
</dbReference>
<feature type="transmembrane region" description="Helical" evidence="7">
    <location>
        <begin position="357"/>
        <end position="375"/>
    </location>
</feature>
<feature type="transmembrane region" description="Helical" evidence="7">
    <location>
        <begin position="295"/>
        <end position="313"/>
    </location>
</feature>
<sequence length="436" mass="46331">MGLQNVFVMTGVFVFPGILGRSFHLPPEVIADLYTATFIGCGVTTLLMAGVIAKFPLIAGPYAGVFAALVTFGHMPGSDLGAAFGSLCAASLAWCLLTIPIRGKSVVMLLATAVRNPVITGSIVMLVMMQIADLTFPHWIGKPGDPTFPLVNLGCGLVTAVVLVALIISPIVILRRLSLLIALGCGTLVFEMFATIDFGAVVRAPWFVMPHLFAFGFSFNFEYALVFFLVLVAVNIQTIALMSAVGEWAEVPVTPARHTRGILSMMLGSALASTIGTFSMIPYPACVALLRSTRVASRYVTMATGALLIAIGFCSKIDFLFVVLPVPLLGAAATVLFGMVFLHSVEMLSHVEWEPRRLAITGFALMLGFGCNFLEPEVLKPLPLVVALLLQQPTIVGVTTMIVLGAIIPKLKPPITHHVGAEAPFIDPATVAEPQP</sequence>
<dbReference type="Proteomes" id="UP000318413">
    <property type="component" value="Unassembled WGS sequence"/>
</dbReference>
<feature type="transmembrane region" description="Helical" evidence="7">
    <location>
        <begin position="150"/>
        <end position="173"/>
    </location>
</feature>
<proteinExistence type="inferred from homology"/>
<dbReference type="PANTHER" id="PTHR42810:SF2">
    <property type="entry name" value="PURINE PERMEASE C1399.01C-RELATED"/>
    <property type="match status" value="1"/>
</dbReference>
<evidence type="ECO:0000313" key="8">
    <source>
        <dbReference type="EMBL" id="TPG08450.1"/>
    </source>
</evidence>
<dbReference type="AlphaFoldDB" id="A0A502C6X0"/>
<feature type="transmembrane region" description="Helical" evidence="7">
    <location>
        <begin position="80"/>
        <end position="101"/>
    </location>
</feature>
<feature type="transmembrane region" description="Helical" evidence="7">
    <location>
        <begin position="6"/>
        <end position="23"/>
    </location>
</feature>
<accession>A0A502C6X0</accession>
<name>A0A502C6X0_9SPHN</name>
<keyword evidence="5 7" id="KW-1133">Transmembrane helix</keyword>
<dbReference type="GO" id="GO:0005886">
    <property type="term" value="C:plasma membrane"/>
    <property type="evidence" value="ECO:0007669"/>
    <property type="project" value="TreeGrafter"/>
</dbReference>
<evidence type="ECO:0000256" key="4">
    <source>
        <dbReference type="ARBA" id="ARBA00022692"/>
    </source>
</evidence>
<feature type="transmembrane region" description="Helical" evidence="7">
    <location>
        <begin position="381"/>
        <end position="408"/>
    </location>
</feature>